<feature type="compositionally biased region" description="Polar residues" evidence="2">
    <location>
        <begin position="2103"/>
        <end position="2126"/>
    </location>
</feature>
<feature type="region of interest" description="Disordered" evidence="2">
    <location>
        <begin position="863"/>
        <end position="944"/>
    </location>
</feature>
<feature type="compositionally biased region" description="Polar residues" evidence="2">
    <location>
        <begin position="447"/>
        <end position="456"/>
    </location>
</feature>
<evidence type="ECO:0000256" key="2">
    <source>
        <dbReference type="SAM" id="MobiDB-lite"/>
    </source>
</evidence>
<dbReference type="GO" id="GO:0034237">
    <property type="term" value="F:protein kinase A regulatory subunit binding"/>
    <property type="evidence" value="ECO:0007669"/>
    <property type="project" value="TreeGrafter"/>
</dbReference>
<feature type="compositionally biased region" description="Basic and acidic residues" evidence="2">
    <location>
        <begin position="2084"/>
        <end position="2094"/>
    </location>
</feature>
<dbReference type="GeneID" id="125511135"/>
<feature type="compositionally biased region" description="Basic and acidic residues" evidence="2">
    <location>
        <begin position="917"/>
        <end position="931"/>
    </location>
</feature>
<reference evidence="3" key="3">
    <citation type="submission" date="2022-06" db="UniProtKB">
        <authorList>
            <consortium name="EnsemblPlants"/>
        </authorList>
    </citation>
    <scope>IDENTIFICATION</scope>
</reference>
<dbReference type="GO" id="GO:0005856">
    <property type="term" value="C:cytoskeleton"/>
    <property type="evidence" value="ECO:0007669"/>
    <property type="project" value="UniProtKB-SubCell"/>
</dbReference>
<feature type="region of interest" description="Disordered" evidence="2">
    <location>
        <begin position="1864"/>
        <end position="1936"/>
    </location>
</feature>
<dbReference type="GO" id="GO:0071933">
    <property type="term" value="F:Arp2/3 complex binding"/>
    <property type="evidence" value="ECO:0007669"/>
    <property type="project" value="TreeGrafter"/>
</dbReference>
<feature type="compositionally biased region" description="Polar residues" evidence="2">
    <location>
        <begin position="2162"/>
        <end position="2181"/>
    </location>
</feature>
<feature type="compositionally biased region" description="Polar residues" evidence="2">
    <location>
        <begin position="2216"/>
        <end position="2225"/>
    </location>
</feature>
<comment type="similarity">
    <text evidence="1">Belongs to the SCAR/WAVE family.</text>
</comment>
<evidence type="ECO:0000313" key="4">
    <source>
        <dbReference type="Proteomes" id="UP000015106"/>
    </source>
</evidence>
<reference evidence="4" key="1">
    <citation type="journal article" date="2013" name="Nature">
        <title>Draft genome of the wheat A-genome progenitor Triticum urartu.</title>
        <authorList>
            <person name="Ling H.Q."/>
            <person name="Zhao S."/>
            <person name="Liu D."/>
            <person name="Wang J."/>
            <person name="Sun H."/>
            <person name="Zhang C."/>
            <person name="Fan H."/>
            <person name="Li D."/>
            <person name="Dong L."/>
            <person name="Tao Y."/>
            <person name="Gao C."/>
            <person name="Wu H."/>
            <person name="Li Y."/>
            <person name="Cui Y."/>
            <person name="Guo X."/>
            <person name="Zheng S."/>
            <person name="Wang B."/>
            <person name="Yu K."/>
            <person name="Liang Q."/>
            <person name="Yang W."/>
            <person name="Lou X."/>
            <person name="Chen J."/>
            <person name="Feng M."/>
            <person name="Jian J."/>
            <person name="Zhang X."/>
            <person name="Luo G."/>
            <person name="Jiang Y."/>
            <person name="Liu J."/>
            <person name="Wang Z."/>
            <person name="Sha Y."/>
            <person name="Zhang B."/>
            <person name="Wu H."/>
            <person name="Tang D."/>
            <person name="Shen Q."/>
            <person name="Xue P."/>
            <person name="Zou S."/>
            <person name="Wang X."/>
            <person name="Liu X."/>
            <person name="Wang F."/>
            <person name="Yang Y."/>
            <person name="An X."/>
            <person name="Dong Z."/>
            <person name="Zhang K."/>
            <person name="Zhang X."/>
            <person name="Luo M.C."/>
            <person name="Dvorak J."/>
            <person name="Tong Y."/>
            <person name="Wang J."/>
            <person name="Yang H."/>
            <person name="Li Z."/>
            <person name="Wang D."/>
            <person name="Zhang A."/>
            <person name="Wang J."/>
        </authorList>
    </citation>
    <scope>NUCLEOTIDE SEQUENCE</scope>
    <source>
        <strain evidence="4">cv. G1812</strain>
    </source>
</reference>
<dbReference type="GO" id="GO:0030036">
    <property type="term" value="P:actin cytoskeleton organization"/>
    <property type="evidence" value="ECO:0007669"/>
    <property type="project" value="InterPro"/>
</dbReference>
<sequence length="2418" mass="263381">MIRYQVRNEYGLADPALYAPEEEEEDDPEALLEGVAMAGLVGLLRQLGDLAEFAAEIFHDLHEDVMATASRGHGLMLRLQQLEAEFPAVEKAIIAQTDHSNYLHDNGIEWHPNLQLNQNLITIGDMPRFILDSYEECRGPPHLFTLDKFDVAGAGASLKRYSDPSFFKMGQTSNMIEPDYLREKKPRRIKKKAMRRKGETLESLLIANSESQITSSKDRSSRKVPPRTTKLKSRHLRDSYNKTISRICREQLQEVISSQQKILSNCSARNFHAKFRSTDSSEIISSFGELDNFSAPAQSFTKHELTKVVPVDESDTLVTASAPINGPIHLEVDDGQYLATQQEHFEMEQICKGSPLQSVQEEKLQLAVVPVYHDDDPCRPDDIGSDQDKFIDTLNIESEGEADHSMKSQKNLSAEMEVDNLNCDGKEAESVLDVQFSEPGPAEDLSSGLSNPCNDTEPTRADSFLLSDSSPSAVSDTKDTDSDSDSCKQVGADNWINDKESCNDVDLMDVSSSSSVTSDDNGNFETDTNLNGCVQNQEASFLPTNDYHAVAIPSSEKQLSQTSSGLDGLASISSNYHEIAYRSAEDGRNNVVDGTSTISGQPNDVSHAVGEVEVPHADDLLLQSGTHNQEQIQLSKKPFEECTSIATVVQETDTKVASLPGMDPVVHMNDLEFNNVALPAEIDTSTKPTSLDPDVTHKHSDKLDSGVIPIHSITSDNPSFESDQGELVEESHCLPDEDLYKHITEDQEIAALEKGPCSVRLDTHKEDSMQASVVPMHFSNIQVIPGLAESVPTFQDDTEAHTSKMLEQSPRVLNDDTKSSLVDVPSASSTAPILDTVKSCMEYHESIETIKNVEHSEVLVDAEVVEESTTGRFDDDRIPSEEEHTDGVKHTEKAEVDAEVVEELTTGRFDDDMIPSEEEHTDGAKQTEKAEVLPTNSSHDIPLQSSPFREDIEAVEATCENLGSLEESRGHIFRESMLQKENTQELLLQTANLPHPIEIETSGGTLGGSDDILYVPPSHFPEDSSCQEDLSEETTLIAEEVPCQSDLDKDVTVSPNSNMVWEQLSDVDQDLVRELSAQDSFGTNPFVDPGYMVSSTDPLPSMSYQPCCSEEEDDFLSELLIQQCKIEAKANLYPLDDSLWEPATPPDEAPLPSEVMTEQDFRSLCHEYHEIDFTAATEGFDHKPSSDTKDITNASVVSVLDFPSSVSVLPVELDQEAVCSKPDSQRADCSSARDISGETFVPLSAIEVPDAEKQAADSDLRSHESFGDEKNLELDILSVPVKSEQEQRPLPEVVPVKEEQDPCANLPPHAFINENVGELDVHSSNSPVEPLVGARGLDEPDVLPLRKPTPTQESDSCVFDGPNSQSVPSSSMDKTVDDLDVPPPRIALEAEESEDQFTGENDSQIGTSHVCEKIEEPAAPPSNAVLVEKEAEVCAPSELDSQIASCSLRNKKIDELDCPPLSGSALIEDESEDHISGVPDSQIAPYSPVNDKIVEPGASTSVNDREAGWETCPSPELDPQFAPCPLSDYNVGKLDVTPSCNVQVEAENGPYHSPEFGTRIASYSSVNDKIDVPGAATSIHDMEVEQGWEACASPELDSQIAPCPVSEDRVGELDGSSSCNVLVETENGPYHSPEFGTQVAPYSSVNDKIDVPGAATSIHDMEVEQGWEACASPELDSQIAPCPVSEDRVGELDGSSSCNVLVETENGPYHSPEFGTQVAPYSSVNDKIDVPGAATSIHDMEVEQGWEACASPELDSQIAPCPVSEDRVGELDGSSSCNVLVETENGPYHSPEFGTQVAPYSSVNDKIDVPGAATSIHDMEVEQGWEACASPELDSQTAPCPMGEDKVGELDVSSSCNVQVEPENASYCSPESDSQIAPGSLNSSALAERSTAASTSVMHSTEENYRVSPVPPHTEPFQSVCSEDPPKLPPLPPLQWRLGRPRLGLLSTKDRAPDPASRTTSILPVSSQNMDNGLVSLDGMAEPIALVSSQDIKERHQNSVVDNSDQRVESGMPRENDRPFSEACWNIKHQGHIISSPSEAEEHLNDSGATAHVINQQDRQQHLLCSDISDIAKHLSSTDPAASEDDKMVDDHSAARSVHFHKVSSSTPGHVSENGSCQQSQHGESLSGTSGNEEHSSNSSDEEKNLKDQPITRGLPLDTTKHTASGSVLEEGNSQESQLQEQDADNLKGGPSEGQSHTAESMVSEDYPHGDHNLDTESILQPNPSWPSNISKYLGDLDEGGYAHVEQPPVMGWTVGPQMLHPNYGISTEGSRFEPEVTDYRLTRKPVSVRNIPRNPLVDAVAAHDRSTMRKVSELAPPTDKPNTDDKNLWLEQIRNKVGELAPTADKPNTNDKNLWLEQIRNKTFDLKPVGSAKPTSMIAPARASSGNLRVAAIIEKANAIRQAVGSDDEDDDNWSDT</sequence>
<dbReference type="Gene3D" id="1.20.5.340">
    <property type="match status" value="1"/>
</dbReference>
<feature type="compositionally biased region" description="Polar residues" evidence="2">
    <location>
        <begin position="1866"/>
        <end position="1899"/>
    </location>
</feature>
<feature type="region of interest" description="Disordered" evidence="2">
    <location>
        <begin position="1995"/>
        <end position="2017"/>
    </location>
</feature>
<name>A0A8R7UMX2_TRIUA</name>
<feature type="region of interest" description="Disordered" evidence="2">
    <location>
        <begin position="2076"/>
        <end position="2225"/>
    </location>
</feature>
<dbReference type="PANTHER" id="PTHR12902:SF1">
    <property type="entry name" value="WISKOTT-ALDRICH SYNDROME PROTEIN FAMILY MEMBER"/>
    <property type="match status" value="1"/>
</dbReference>
<dbReference type="Gene3D" id="6.10.280.150">
    <property type="match status" value="1"/>
</dbReference>
<reference evidence="3" key="2">
    <citation type="submission" date="2018-03" db="EMBL/GenBank/DDBJ databases">
        <title>The Triticum urartu genome reveals the dynamic nature of wheat genome evolution.</title>
        <authorList>
            <person name="Ling H."/>
            <person name="Ma B."/>
            <person name="Shi X."/>
            <person name="Liu H."/>
            <person name="Dong L."/>
            <person name="Sun H."/>
            <person name="Cao Y."/>
            <person name="Gao Q."/>
            <person name="Zheng S."/>
            <person name="Li Y."/>
            <person name="Yu Y."/>
            <person name="Du H."/>
            <person name="Qi M."/>
            <person name="Li Y."/>
            <person name="Yu H."/>
            <person name="Cui Y."/>
            <person name="Wang N."/>
            <person name="Chen C."/>
            <person name="Wu H."/>
            <person name="Zhao Y."/>
            <person name="Zhang J."/>
            <person name="Li Y."/>
            <person name="Zhou W."/>
            <person name="Zhang B."/>
            <person name="Hu W."/>
            <person name="Eijk M."/>
            <person name="Tang J."/>
            <person name="Witsenboer H."/>
            <person name="Zhao S."/>
            <person name="Li Z."/>
            <person name="Zhang A."/>
            <person name="Wang D."/>
            <person name="Liang C."/>
        </authorList>
    </citation>
    <scope>NUCLEOTIDE SEQUENCE [LARGE SCALE GENOMIC DNA]</scope>
    <source>
        <strain evidence="3">cv. G1812</strain>
    </source>
</reference>
<feature type="compositionally biased region" description="Basic residues" evidence="2">
    <location>
        <begin position="222"/>
        <end position="235"/>
    </location>
</feature>
<evidence type="ECO:0008006" key="5">
    <source>
        <dbReference type="Google" id="ProtNLM"/>
    </source>
</evidence>
<evidence type="ECO:0000256" key="1">
    <source>
        <dbReference type="ARBA" id="ARBA00006993"/>
    </source>
</evidence>
<feature type="compositionally biased region" description="Basic and acidic residues" evidence="2">
    <location>
        <begin position="2206"/>
        <end position="2215"/>
    </location>
</feature>
<accession>A0A8R7UMX2</accession>
<dbReference type="Gramene" id="TuG1812G0500004869.01.T01">
    <property type="protein sequence ID" value="TuG1812G0500004869.01.T01"/>
    <property type="gene ID" value="TuG1812G0500004869.01"/>
</dbReference>
<feature type="compositionally biased region" description="Basic and acidic residues" evidence="2">
    <location>
        <begin position="872"/>
        <end position="896"/>
    </location>
</feature>
<feature type="region of interest" description="Disordered" evidence="2">
    <location>
        <begin position="1321"/>
        <end position="1377"/>
    </location>
</feature>
<evidence type="ECO:0000313" key="3">
    <source>
        <dbReference type="EnsemblPlants" id="TuG1812G0500004869.01.T01"/>
    </source>
</evidence>
<feature type="region of interest" description="Disordered" evidence="2">
    <location>
        <begin position="211"/>
        <end position="235"/>
    </location>
</feature>
<dbReference type="OrthoDB" id="1929108at2759"/>
<organism evidence="3 4">
    <name type="scientific">Triticum urartu</name>
    <name type="common">Red wild einkorn</name>
    <name type="synonym">Crithodium urartu</name>
    <dbReference type="NCBI Taxonomy" id="4572"/>
    <lineage>
        <taxon>Eukaryota</taxon>
        <taxon>Viridiplantae</taxon>
        <taxon>Streptophyta</taxon>
        <taxon>Embryophyta</taxon>
        <taxon>Tracheophyta</taxon>
        <taxon>Spermatophyta</taxon>
        <taxon>Magnoliopsida</taxon>
        <taxon>Liliopsida</taxon>
        <taxon>Poales</taxon>
        <taxon>Poaceae</taxon>
        <taxon>BOP clade</taxon>
        <taxon>Pooideae</taxon>
        <taxon>Triticodae</taxon>
        <taxon>Triticeae</taxon>
        <taxon>Triticinae</taxon>
        <taxon>Triticum</taxon>
    </lineage>
</organism>
<feature type="compositionally biased region" description="Polar residues" evidence="2">
    <location>
        <begin position="1362"/>
        <end position="1373"/>
    </location>
</feature>
<dbReference type="Proteomes" id="UP000015106">
    <property type="component" value="Chromosome 5"/>
</dbReference>
<dbReference type="GO" id="GO:0003779">
    <property type="term" value="F:actin binding"/>
    <property type="evidence" value="ECO:0007669"/>
    <property type="project" value="UniProtKB-KW"/>
</dbReference>
<protein>
    <recommendedName>
        <fullName evidence="5">WH2 domain-containing protein</fullName>
    </recommendedName>
</protein>
<proteinExistence type="inferred from homology"/>
<dbReference type="PANTHER" id="PTHR12902">
    <property type="entry name" value="WASP-1"/>
    <property type="match status" value="1"/>
</dbReference>
<feature type="compositionally biased region" description="Basic and acidic residues" evidence="2">
    <location>
        <begin position="2132"/>
        <end position="2147"/>
    </location>
</feature>
<feature type="compositionally biased region" description="Basic and acidic residues" evidence="2">
    <location>
        <begin position="2004"/>
        <end position="2017"/>
    </location>
</feature>
<keyword evidence="4" id="KW-1185">Reference proteome</keyword>
<dbReference type="EnsemblPlants" id="TuG1812G0500004869.01.T01">
    <property type="protein sequence ID" value="TuG1812G0500004869.01.T01"/>
    <property type="gene ID" value="TuG1812G0500004869.01"/>
</dbReference>
<feature type="region of interest" description="Disordered" evidence="2">
    <location>
        <begin position="438"/>
        <end position="492"/>
    </location>
</feature>
<dbReference type="GO" id="GO:2000601">
    <property type="term" value="P:positive regulation of Arp2/3 complex-mediated actin nucleation"/>
    <property type="evidence" value="ECO:0007669"/>
    <property type="project" value="TreeGrafter"/>
</dbReference>
<dbReference type="KEGG" id="tua:125511135"/>
<feature type="compositionally biased region" description="Polar residues" evidence="2">
    <location>
        <begin position="934"/>
        <end position="944"/>
    </location>
</feature>
<gene>
    <name evidence="3" type="primary">LOC125511135</name>
</gene>
<dbReference type="InterPro" id="IPR028288">
    <property type="entry name" value="SCAR/WAVE_fam"/>
</dbReference>
<dbReference type="RefSeq" id="XP_048532382.1">
    <property type="nucleotide sequence ID" value="XM_048676425.1"/>
</dbReference>